<feature type="region of interest" description="Disordered" evidence="10">
    <location>
        <begin position="1238"/>
        <end position="1271"/>
    </location>
</feature>
<comment type="similarity">
    <text evidence="2">Belongs to the Toll-like receptor family.</text>
</comment>
<keyword evidence="7 11" id="KW-1133">Transmembrane helix</keyword>
<evidence type="ECO:0000256" key="5">
    <source>
        <dbReference type="ARBA" id="ARBA00022729"/>
    </source>
</evidence>
<evidence type="ECO:0000256" key="2">
    <source>
        <dbReference type="ARBA" id="ARBA00009634"/>
    </source>
</evidence>
<dbReference type="Pfam" id="PF13676">
    <property type="entry name" value="TIR_2"/>
    <property type="match status" value="1"/>
</dbReference>
<evidence type="ECO:0000256" key="11">
    <source>
        <dbReference type="SAM" id="Phobius"/>
    </source>
</evidence>
<dbReference type="SUPFAM" id="SSF52200">
    <property type="entry name" value="Toll/Interleukin receptor TIR domain"/>
    <property type="match status" value="1"/>
</dbReference>
<dbReference type="GO" id="GO:0007165">
    <property type="term" value="P:signal transduction"/>
    <property type="evidence" value="ECO:0007669"/>
    <property type="project" value="InterPro"/>
</dbReference>
<evidence type="ECO:0000313" key="14">
    <source>
        <dbReference type="EMBL" id="CDW43977.1"/>
    </source>
</evidence>
<dbReference type="AlphaFoldDB" id="A0A0K2V1F6"/>
<evidence type="ECO:0000256" key="3">
    <source>
        <dbReference type="ARBA" id="ARBA00022614"/>
    </source>
</evidence>
<dbReference type="PROSITE" id="PS51450">
    <property type="entry name" value="LRR"/>
    <property type="match status" value="9"/>
</dbReference>
<dbReference type="SMART" id="SM00364">
    <property type="entry name" value="LRR_BAC"/>
    <property type="match status" value="7"/>
</dbReference>
<dbReference type="EMBL" id="HACA01026616">
    <property type="protein sequence ID" value="CDW43977.1"/>
    <property type="molecule type" value="Transcribed_RNA"/>
</dbReference>
<dbReference type="SMART" id="SM00255">
    <property type="entry name" value="TIR"/>
    <property type="match status" value="1"/>
</dbReference>
<proteinExistence type="inferred from homology"/>
<dbReference type="InterPro" id="IPR035897">
    <property type="entry name" value="Toll_tir_struct_dom_sf"/>
</dbReference>
<keyword evidence="4 11" id="KW-0812">Transmembrane</keyword>
<keyword evidence="8 11" id="KW-0472">Membrane</keyword>
<dbReference type="Gene3D" id="3.80.10.10">
    <property type="entry name" value="Ribonuclease Inhibitor"/>
    <property type="match status" value="8"/>
</dbReference>
<name>A0A0K2V1F6_LEPSM</name>
<feature type="compositionally biased region" description="Polar residues" evidence="10">
    <location>
        <begin position="1246"/>
        <end position="1258"/>
    </location>
</feature>
<keyword evidence="6" id="KW-0677">Repeat</keyword>
<dbReference type="PANTHER" id="PTHR24366">
    <property type="entry name" value="IG(IMMUNOGLOBULIN) AND LRR(LEUCINE RICH REPEAT) DOMAINS"/>
    <property type="match status" value="1"/>
</dbReference>
<keyword evidence="5 12" id="KW-0732">Signal</keyword>
<dbReference type="InterPro" id="IPR032675">
    <property type="entry name" value="LRR_dom_sf"/>
</dbReference>
<dbReference type="Gene3D" id="3.40.50.10140">
    <property type="entry name" value="Toll/interleukin-1 receptor homology (TIR) domain"/>
    <property type="match status" value="1"/>
</dbReference>
<keyword evidence="9 14" id="KW-0675">Receptor</keyword>
<comment type="subcellular location">
    <subcellularLocation>
        <location evidence="1">Membrane</location>
        <topology evidence="1">Single-pass type I membrane protein</topology>
    </subcellularLocation>
</comment>
<feature type="transmembrane region" description="Helical" evidence="11">
    <location>
        <begin position="974"/>
        <end position="995"/>
    </location>
</feature>
<dbReference type="PANTHER" id="PTHR24366:SF96">
    <property type="entry name" value="LEUCINE RICH REPEAT CONTAINING 53"/>
    <property type="match status" value="1"/>
</dbReference>
<evidence type="ECO:0000256" key="6">
    <source>
        <dbReference type="ARBA" id="ARBA00022737"/>
    </source>
</evidence>
<dbReference type="Pfam" id="PF00560">
    <property type="entry name" value="LRR_1"/>
    <property type="match status" value="1"/>
</dbReference>
<dbReference type="Pfam" id="PF13855">
    <property type="entry name" value="LRR_8"/>
    <property type="match status" value="6"/>
</dbReference>
<dbReference type="GO" id="GO:0016020">
    <property type="term" value="C:membrane"/>
    <property type="evidence" value="ECO:0007669"/>
    <property type="project" value="UniProtKB-SubCell"/>
</dbReference>
<evidence type="ECO:0000256" key="7">
    <source>
        <dbReference type="ARBA" id="ARBA00022989"/>
    </source>
</evidence>
<evidence type="ECO:0000259" key="13">
    <source>
        <dbReference type="PROSITE" id="PS50104"/>
    </source>
</evidence>
<dbReference type="InterPro" id="IPR000483">
    <property type="entry name" value="Cys-rich_flank_reg_C"/>
</dbReference>
<reference evidence="14" key="1">
    <citation type="submission" date="2014-05" db="EMBL/GenBank/DDBJ databases">
        <authorList>
            <person name="Chronopoulou M."/>
        </authorList>
    </citation>
    <scope>NUCLEOTIDE SEQUENCE</scope>
    <source>
        <tissue evidence="14">Whole organism</tissue>
    </source>
</reference>
<dbReference type="PROSITE" id="PS50104">
    <property type="entry name" value="TIR"/>
    <property type="match status" value="1"/>
</dbReference>
<feature type="signal peptide" evidence="12">
    <location>
        <begin position="1"/>
        <end position="24"/>
    </location>
</feature>
<dbReference type="SMART" id="SM00369">
    <property type="entry name" value="LRR_TYP"/>
    <property type="match status" value="15"/>
</dbReference>
<evidence type="ECO:0000256" key="4">
    <source>
        <dbReference type="ARBA" id="ARBA00022692"/>
    </source>
</evidence>
<dbReference type="OrthoDB" id="2015831at2759"/>
<evidence type="ECO:0000256" key="9">
    <source>
        <dbReference type="ARBA" id="ARBA00023170"/>
    </source>
</evidence>
<evidence type="ECO:0000256" key="1">
    <source>
        <dbReference type="ARBA" id="ARBA00004479"/>
    </source>
</evidence>
<feature type="chain" id="PRO_5005489112" evidence="12">
    <location>
        <begin position="25"/>
        <end position="1271"/>
    </location>
</feature>
<dbReference type="SMART" id="SM00365">
    <property type="entry name" value="LRR_SD22"/>
    <property type="match status" value="10"/>
</dbReference>
<accession>A0A0K2V1F6</accession>
<keyword evidence="3" id="KW-0433">Leucine-rich repeat</keyword>
<dbReference type="SMART" id="SM00082">
    <property type="entry name" value="LRRCT"/>
    <property type="match status" value="2"/>
</dbReference>
<feature type="domain" description="TIR" evidence="13">
    <location>
        <begin position="1030"/>
        <end position="1169"/>
    </location>
</feature>
<gene>
    <name evidence="14" type="primary">Toll7</name>
</gene>
<protein>
    <submittedName>
        <fullName evidence="14">Tolllike receptor 7 [Tribolium castaneum]</fullName>
    </submittedName>
</protein>
<sequence>MFSIRYIIFSFVVIILDCASGVDGDCQFRDGRSLNCFLRTLQTDLGASSSAVNAASRLEITCSDIFFFESLLKTEHFGNLPSLEELDIQFCKIRHLPPRSFAGLSNLKKLSIQSHNTQWASIIMELESSSFYNLGQVTDLNLAHNNLRSIPPRTLCSTPQLTSLDLSYNNILLLEQEDHSRLNLGGYCEDGVSVNITDLNLSYNLISSLSNVVLPRSIRNLNLEGNRVSDIQIKSLTNLENLNLGGNDINRLNKDSFALHGQNSLLTDLSLHNNSLIGLPSQIFESLESLVVLNLSRNVISDSYLSQEAFAGLSKLLTLDLSHNRLRRLQPALFESLVSLEVLLMDSNELYIMESSFNLFKNLRIFGLSSNYFQTFVSHFFNPELKSLSLEGNVLNELPDDLFSNGCALESLNLGKNSFGSVPKFIASSCGSSLKTLDLGENSIESIREHDLTNLTELKGLRLAKNYISELNLKNFDLLNLEVLNLASNSLKKLEPGCLGNMTSLKALRLDKNKLTDLNGVVSGYPNLLWLNVSHNKIQWFDYGFIPRQLERLDLRHNDISELGNYYETKDKFALQFIDVSYNKLTSLNAETFPFKHFKHIAINNNMITEVAQSTFAHLTKISKVELRNNFLRNMRMVSLSISSGSQEIPQMTLNGNPFVCDCEMDWMRDINEIALLGQQHFQIRDLNDLTCELTHKNNGEIEQLKKIIAVPREDFLCSYRTHCFSLCMCCDFFACDCRMQCPEGCDCYHDQTWNRNVISCSASNHTEIPLLIPMDSTEVRLDGNVISNVSSQSFHGRHRVKSLFLNNSDVFILGNQTLTGLSSLNSLHLEDNQISHLYGNEFLNLKKLRELFLHNNALEFINELTFAPLESLTTLTLGGNLLTSFPVWRLLEFNPSTSVLDLSGNPWSCECQFLVPFHRYVAALNSGRRKIGYQDQMKCGSDSRDVSLRLQECSSSSSMSPRFQNHATDWTPILVPIFVAAAVTLLGFLAVFVFKKHIKNWLYDKSNEIYESSRNSSASSSTTPTPQNNLFDVYISHSTENKDFVLQTLAPTLEHGGNNYRLCIHQRDCPSNNSASLQDTVTVAAESSSRILVVLTRSYLKNDWPKVNVPLKNVLKSRPGCSNRLLFLLLEDLLDEERAYTELSHYLKICPSVRWGSPGFLNKLRYFLPEPALMTFQRNVTLRNVQPVVKAPEGSHPSMVNTIYPPASEHTYQSIPENIHHHHHPVYHTLEEFRRPGVSPPSLSPVHTHSKSNSSGQFLLPTEDSDEYVV</sequence>
<evidence type="ECO:0000256" key="8">
    <source>
        <dbReference type="ARBA" id="ARBA00023136"/>
    </source>
</evidence>
<organism evidence="14">
    <name type="scientific">Lepeophtheirus salmonis</name>
    <name type="common">Salmon louse</name>
    <name type="synonym">Caligus salmonis</name>
    <dbReference type="NCBI Taxonomy" id="72036"/>
    <lineage>
        <taxon>Eukaryota</taxon>
        <taxon>Metazoa</taxon>
        <taxon>Ecdysozoa</taxon>
        <taxon>Arthropoda</taxon>
        <taxon>Crustacea</taxon>
        <taxon>Multicrustacea</taxon>
        <taxon>Hexanauplia</taxon>
        <taxon>Copepoda</taxon>
        <taxon>Siphonostomatoida</taxon>
        <taxon>Caligidae</taxon>
        <taxon>Lepeophtheirus</taxon>
    </lineage>
</organism>
<dbReference type="SUPFAM" id="SSF52058">
    <property type="entry name" value="L domain-like"/>
    <property type="match status" value="3"/>
</dbReference>
<evidence type="ECO:0000256" key="12">
    <source>
        <dbReference type="SAM" id="SignalP"/>
    </source>
</evidence>
<evidence type="ECO:0000256" key="10">
    <source>
        <dbReference type="SAM" id="MobiDB-lite"/>
    </source>
</evidence>
<dbReference type="InterPro" id="IPR000157">
    <property type="entry name" value="TIR_dom"/>
</dbReference>
<dbReference type="InterPro" id="IPR003591">
    <property type="entry name" value="Leu-rich_rpt_typical-subtyp"/>
</dbReference>
<dbReference type="InterPro" id="IPR001611">
    <property type="entry name" value="Leu-rich_rpt"/>
</dbReference>